<dbReference type="EMBL" id="BARU01007957">
    <property type="protein sequence ID" value="GAH34765.1"/>
    <property type="molecule type" value="Genomic_DNA"/>
</dbReference>
<name>X1FQF1_9ZZZZ</name>
<proteinExistence type="predicted"/>
<reference evidence="1" key="1">
    <citation type="journal article" date="2014" name="Front. Microbiol.">
        <title>High frequency of phylogenetically diverse reductive dehalogenase-homologous genes in deep subseafloor sedimentary metagenomes.</title>
        <authorList>
            <person name="Kawai M."/>
            <person name="Futagami T."/>
            <person name="Toyoda A."/>
            <person name="Takaki Y."/>
            <person name="Nishi S."/>
            <person name="Hori S."/>
            <person name="Arai W."/>
            <person name="Tsubouchi T."/>
            <person name="Morono Y."/>
            <person name="Uchiyama I."/>
            <person name="Ito T."/>
            <person name="Fujiyama A."/>
            <person name="Inagaki F."/>
            <person name="Takami H."/>
        </authorList>
    </citation>
    <scope>NUCLEOTIDE SEQUENCE</scope>
    <source>
        <strain evidence="1">Expedition CK06-06</strain>
    </source>
</reference>
<accession>X1FQF1</accession>
<sequence length="32" mass="3474">MIFSSKHAEISPISSQVEPCHLKPPLGAQLDI</sequence>
<gene>
    <name evidence="1" type="ORF">S03H2_15631</name>
</gene>
<evidence type="ECO:0000313" key="1">
    <source>
        <dbReference type="EMBL" id="GAH34765.1"/>
    </source>
</evidence>
<feature type="non-terminal residue" evidence="1">
    <location>
        <position position="32"/>
    </location>
</feature>
<comment type="caution">
    <text evidence="1">The sequence shown here is derived from an EMBL/GenBank/DDBJ whole genome shotgun (WGS) entry which is preliminary data.</text>
</comment>
<dbReference type="AlphaFoldDB" id="X1FQF1"/>
<protein>
    <submittedName>
        <fullName evidence="1">Uncharacterized protein</fullName>
    </submittedName>
</protein>
<organism evidence="1">
    <name type="scientific">marine sediment metagenome</name>
    <dbReference type="NCBI Taxonomy" id="412755"/>
    <lineage>
        <taxon>unclassified sequences</taxon>
        <taxon>metagenomes</taxon>
        <taxon>ecological metagenomes</taxon>
    </lineage>
</organism>